<dbReference type="InterPro" id="IPR045054">
    <property type="entry name" value="P4HA-like"/>
</dbReference>
<reference evidence="6" key="1">
    <citation type="submission" date="2020-08" db="EMBL/GenBank/DDBJ databases">
        <title>Multicomponent nature underlies the extraordinary mechanical properties of spider dragline silk.</title>
        <authorList>
            <person name="Kono N."/>
            <person name="Nakamura H."/>
            <person name="Mori M."/>
            <person name="Yoshida Y."/>
            <person name="Ohtoshi R."/>
            <person name="Malay A.D."/>
            <person name="Moran D.A.P."/>
            <person name="Tomita M."/>
            <person name="Numata K."/>
            <person name="Arakawa K."/>
        </authorList>
    </citation>
    <scope>NUCLEOTIDE SEQUENCE</scope>
</reference>
<dbReference type="Pfam" id="PF08336">
    <property type="entry name" value="P4Ha_N"/>
    <property type="match status" value="1"/>
</dbReference>
<dbReference type="Gene3D" id="6.10.140.1460">
    <property type="match status" value="1"/>
</dbReference>
<dbReference type="Proteomes" id="UP000886998">
    <property type="component" value="Unassembled WGS sequence"/>
</dbReference>
<dbReference type="PANTHER" id="PTHR10869">
    <property type="entry name" value="PROLYL 4-HYDROXYLASE ALPHA SUBUNIT"/>
    <property type="match status" value="1"/>
</dbReference>
<evidence type="ECO:0000259" key="5">
    <source>
        <dbReference type="Pfam" id="PF08336"/>
    </source>
</evidence>
<keyword evidence="7" id="KW-1185">Reference proteome</keyword>
<dbReference type="InterPro" id="IPR011990">
    <property type="entry name" value="TPR-like_helical_dom_sf"/>
</dbReference>
<accession>A0A8X7BT95</accession>
<keyword evidence="3" id="KW-0408">Iron</keyword>
<evidence type="ECO:0000256" key="3">
    <source>
        <dbReference type="ARBA" id="ARBA00023004"/>
    </source>
</evidence>
<dbReference type="Gene3D" id="1.25.40.10">
    <property type="entry name" value="Tetratricopeptide repeat domain"/>
    <property type="match status" value="1"/>
</dbReference>
<evidence type="ECO:0000256" key="2">
    <source>
        <dbReference type="ARBA" id="ARBA00022896"/>
    </source>
</evidence>
<feature type="region of interest" description="Disordered" evidence="4">
    <location>
        <begin position="39"/>
        <end position="79"/>
    </location>
</feature>
<evidence type="ECO:0000313" key="6">
    <source>
        <dbReference type="EMBL" id="GFY43020.1"/>
    </source>
</evidence>
<name>A0A8X7BT95_9ARAC</name>
<dbReference type="EMBL" id="BMAV01003430">
    <property type="protein sequence ID" value="GFY43020.1"/>
    <property type="molecule type" value="Genomic_DNA"/>
</dbReference>
<evidence type="ECO:0000313" key="7">
    <source>
        <dbReference type="Proteomes" id="UP000886998"/>
    </source>
</evidence>
<dbReference type="InterPro" id="IPR013547">
    <property type="entry name" value="P4H_N"/>
</dbReference>
<organism evidence="6 7">
    <name type="scientific">Trichonephila inaurata madagascariensis</name>
    <dbReference type="NCBI Taxonomy" id="2747483"/>
    <lineage>
        <taxon>Eukaryota</taxon>
        <taxon>Metazoa</taxon>
        <taxon>Ecdysozoa</taxon>
        <taxon>Arthropoda</taxon>
        <taxon>Chelicerata</taxon>
        <taxon>Arachnida</taxon>
        <taxon>Araneae</taxon>
        <taxon>Araneomorphae</taxon>
        <taxon>Entelegynae</taxon>
        <taxon>Araneoidea</taxon>
        <taxon>Nephilidae</taxon>
        <taxon>Trichonephila</taxon>
        <taxon>Trichonephila inaurata</taxon>
    </lineage>
</organism>
<proteinExistence type="predicted"/>
<keyword evidence="1" id="KW-0479">Metal-binding</keyword>
<dbReference type="Gene3D" id="2.60.120.620">
    <property type="entry name" value="q2cbj1_9rhob like domain"/>
    <property type="match status" value="1"/>
</dbReference>
<sequence>MRFWNKNESKTRDIVKDGCEANPRGVIDRTRNPISISGSVRRQGRKAVNKLSSPSHFPSLVGRSRCSEPHVKDGGQNGGGNSPILVRFSTSLCRMMRWLVVSAMLACAVRGDIFSSTAHLQNLLHLERHLVTTLHDYIDKTEAKVNQVKRYLNLFYDSYQEVLEEKLPGVVGGDEMVDHPLQAFQLVRRLAVDWDFVKRAMRSDDWNPIRRLISDYRQLMPNHDDLQGAAMALVRLQDTYKLSMSDMAKGSILGLPQGTKLSARDLLYLGKQSFTAGYYAHAISWLEEALTRAHDEGNRTASVAEVRAFYTAAVDMHDKLFERTDLDVKDYDTFGHPVRGNGSTAVLLGRSQVFRLGDDITPHEEQNNYMALCRGERLISLEEESKLLCRLDNRGHPYLLLRPLRVEERSRNPYVIVYHDLLTEAQTDLLKQIAEPKLARSMVQAGQGSEVVSVSRTSQNAWVGPHDHPLMTKVYRLVEFVTGLSTDVDNEHAEVVQVNPNCVS</sequence>
<dbReference type="PANTHER" id="PTHR10869:SF244">
    <property type="entry name" value="PROLYL 4-HYDROXYLASE SUBUNIT ALPHA-2"/>
    <property type="match status" value="1"/>
</dbReference>
<comment type="caution">
    <text evidence="6">The sequence shown here is derived from an EMBL/GenBank/DDBJ whole genome shotgun (WGS) entry which is preliminary data.</text>
</comment>
<feature type="domain" description="Prolyl 4-hydroxylase N-terminal" evidence="5">
    <location>
        <begin position="116"/>
        <end position="253"/>
    </location>
</feature>
<evidence type="ECO:0000256" key="1">
    <source>
        <dbReference type="ARBA" id="ARBA00022723"/>
    </source>
</evidence>
<dbReference type="OrthoDB" id="420380at2759"/>
<protein>
    <submittedName>
        <fullName evidence="6">Prolyl 4-hydroxylase subunit alpha-2</fullName>
    </submittedName>
</protein>
<gene>
    <name evidence="6" type="primary">P4HA2</name>
    <name evidence="6" type="ORF">TNIN_207411</name>
</gene>
<evidence type="ECO:0000256" key="4">
    <source>
        <dbReference type="SAM" id="MobiDB-lite"/>
    </source>
</evidence>
<dbReference type="GO" id="GO:0031418">
    <property type="term" value="F:L-ascorbic acid binding"/>
    <property type="evidence" value="ECO:0007669"/>
    <property type="project" value="UniProtKB-KW"/>
</dbReference>
<dbReference type="GO" id="GO:0046872">
    <property type="term" value="F:metal ion binding"/>
    <property type="evidence" value="ECO:0007669"/>
    <property type="project" value="UniProtKB-KW"/>
</dbReference>
<dbReference type="AlphaFoldDB" id="A0A8X7BT95"/>
<dbReference type="GO" id="GO:0005783">
    <property type="term" value="C:endoplasmic reticulum"/>
    <property type="evidence" value="ECO:0007669"/>
    <property type="project" value="InterPro"/>
</dbReference>
<keyword evidence="2" id="KW-0847">Vitamin C</keyword>
<dbReference type="GO" id="GO:0004656">
    <property type="term" value="F:procollagen-proline 4-dioxygenase activity"/>
    <property type="evidence" value="ECO:0007669"/>
    <property type="project" value="InterPro"/>
</dbReference>